<gene>
    <name evidence="9" type="ORF">E4Z66_13940</name>
</gene>
<feature type="domain" description="RNA-binding protein AU-1/Ribonuclease E/G" evidence="8">
    <location>
        <begin position="207"/>
        <end position="323"/>
    </location>
</feature>
<reference evidence="9 10" key="1">
    <citation type="submission" date="2019-04" db="EMBL/GenBank/DDBJ databases">
        <title>Shimia ponticola sp. nov., isolated from seawater.</title>
        <authorList>
            <person name="Kim Y.-O."/>
            <person name="Yoon J.-H."/>
        </authorList>
    </citation>
    <scope>NUCLEOTIDE SEQUENCE [LARGE SCALE GENOMIC DNA]</scope>
    <source>
        <strain evidence="9 10">MYP11</strain>
    </source>
</reference>
<comment type="caution">
    <text evidence="9">The sequence shown here is derived from an EMBL/GenBank/DDBJ whole genome shotgun (WGS) entry which is preliminary data.</text>
</comment>
<name>A0A4S4NDL5_9RHOB</name>
<evidence type="ECO:0000256" key="7">
    <source>
        <dbReference type="ARBA" id="ARBA00022884"/>
    </source>
</evidence>
<accession>A0A4S4NDL5</accession>
<keyword evidence="7" id="KW-0694">RNA-binding</keyword>
<protein>
    <submittedName>
        <fullName evidence="9">Ribonuclease G</fullName>
    </submittedName>
</protein>
<proteinExistence type="predicted"/>
<dbReference type="PANTHER" id="PTHR30001">
    <property type="entry name" value="RIBONUCLEASE"/>
    <property type="match status" value="1"/>
</dbReference>
<keyword evidence="4" id="KW-0255">Endonuclease</keyword>
<keyword evidence="10" id="KW-1185">Reference proteome</keyword>
<dbReference type="GO" id="GO:0005737">
    <property type="term" value="C:cytoplasm"/>
    <property type="evidence" value="ECO:0007669"/>
    <property type="project" value="TreeGrafter"/>
</dbReference>
<keyword evidence="5" id="KW-0378">Hydrolase</keyword>
<dbReference type="AlphaFoldDB" id="A0A4S4NDL5"/>
<keyword evidence="6" id="KW-0460">Magnesium</keyword>
<dbReference type="GO" id="GO:0006364">
    <property type="term" value="P:rRNA processing"/>
    <property type="evidence" value="ECO:0007669"/>
    <property type="project" value="TreeGrafter"/>
</dbReference>
<evidence type="ECO:0000256" key="1">
    <source>
        <dbReference type="ARBA" id="ARBA00001946"/>
    </source>
</evidence>
<evidence type="ECO:0000313" key="10">
    <source>
        <dbReference type="Proteomes" id="UP000306602"/>
    </source>
</evidence>
<evidence type="ECO:0000256" key="6">
    <source>
        <dbReference type="ARBA" id="ARBA00022842"/>
    </source>
</evidence>
<dbReference type="EMBL" id="SRKY01000003">
    <property type="protein sequence ID" value="THH36148.1"/>
    <property type="molecule type" value="Genomic_DNA"/>
</dbReference>
<evidence type="ECO:0000256" key="3">
    <source>
        <dbReference type="ARBA" id="ARBA00022723"/>
    </source>
</evidence>
<dbReference type="PANTHER" id="PTHR30001:SF1">
    <property type="entry name" value="RIBONUCLEASE E_G-LIKE PROTEIN, CHLOROPLASTIC"/>
    <property type="match status" value="1"/>
</dbReference>
<evidence type="ECO:0000256" key="5">
    <source>
        <dbReference type="ARBA" id="ARBA00022801"/>
    </source>
</evidence>
<dbReference type="GO" id="GO:0003723">
    <property type="term" value="F:RNA binding"/>
    <property type="evidence" value="ECO:0007669"/>
    <property type="project" value="UniProtKB-KW"/>
</dbReference>
<keyword evidence="2" id="KW-0540">Nuclease</keyword>
<dbReference type="InterPro" id="IPR004659">
    <property type="entry name" value="RNase_E/G"/>
</dbReference>
<evidence type="ECO:0000259" key="8">
    <source>
        <dbReference type="Pfam" id="PF10150"/>
    </source>
</evidence>
<evidence type="ECO:0000313" key="9">
    <source>
        <dbReference type="EMBL" id="THH36148.1"/>
    </source>
</evidence>
<dbReference type="Proteomes" id="UP000306602">
    <property type="component" value="Unassembled WGS sequence"/>
</dbReference>
<dbReference type="RefSeq" id="WP_136463618.1">
    <property type="nucleotide sequence ID" value="NZ_SRKY01000003.1"/>
</dbReference>
<organism evidence="9 10">
    <name type="scientific">Aliishimia ponticola</name>
    <dbReference type="NCBI Taxonomy" id="2499833"/>
    <lineage>
        <taxon>Bacteria</taxon>
        <taxon>Pseudomonadati</taxon>
        <taxon>Pseudomonadota</taxon>
        <taxon>Alphaproteobacteria</taxon>
        <taxon>Rhodobacterales</taxon>
        <taxon>Paracoccaceae</taxon>
        <taxon>Aliishimia</taxon>
    </lineage>
</organism>
<dbReference type="GO" id="GO:0016787">
    <property type="term" value="F:hydrolase activity"/>
    <property type="evidence" value="ECO:0007669"/>
    <property type="project" value="UniProtKB-KW"/>
</dbReference>
<keyword evidence="3" id="KW-0479">Metal-binding</keyword>
<dbReference type="GO" id="GO:0004540">
    <property type="term" value="F:RNA nuclease activity"/>
    <property type="evidence" value="ECO:0007669"/>
    <property type="project" value="InterPro"/>
</dbReference>
<comment type="cofactor">
    <cofactor evidence="1">
        <name>Mg(2+)</name>
        <dbReference type="ChEBI" id="CHEBI:18420"/>
    </cofactor>
</comment>
<dbReference type="Pfam" id="PF10150">
    <property type="entry name" value="RNase_E_G"/>
    <property type="match status" value="2"/>
</dbReference>
<evidence type="ECO:0000256" key="2">
    <source>
        <dbReference type="ARBA" id="ARBA00022722"/>
    </source>
</evidence>
<dbReference type="GO" id="GO:0004519">
    <property type="term" value="F:endonuclease activity"/>
    <property type="evidence" value="ECO:0007669"/>
    <property type="project" value="UniProtKB-KW"/>
</dbReference>
<dbReference type="OrthoDB" id="9804278at2"/>
<evidence type="ECO:0000256" key="4">
    <source>
        <dbReference type="ARBA" id="ARBA00022759"/>
    </source>
</evidence>
<dbReference type="InterPro" id="IPR019307">
    <property type="entry name" value="RNA-bd_AU-1/RNase_E/G"/>
</dbReference>
<sequence length="330" mass="35068">MKGREVILGQVDGRDAAALIVDGELDDLLVDGDAPRPGTIYRAKATRPVKGQGGMFFDTPDGSGFLRGAKGFAPGDFLLVQVSGYADEGKAIPLTAKLLFKSRYAIVTPDAPGMNISRSIKDEEERLNIRAAAETELAEASGFGVILRSACSGADPDDIAEDVDAMVELAQAVLNDDGAGIEKLSEGTGPQELAWRDWQCDTVREGDLSEWLAQARKTDIRLSGGASMAVEPTRAFIAVDVNTGGDTSPAAGQKANIAAARALPRALRVRGLGGQVVVDFAPMPKKDRKGLESVLRAALRGDDVETALVGWTQMGHFELNRKRARLPLNL</sequence>
<feature type="domain" description="RNA-binding protein AU-1/Ribonuclease E/G" evidence="8">
    <location>
        <begin position="101"/>
        <end position="176"/>
    </location>
</feature>
<dbReference type="GO" id="GO:0046872">
    <property type="term" value="F:metal ion binding"/>
    <property type="evidence" value="ECO:0007669"/>
    <property type="project" value="UniProtKB-KW"/>
</dbReference>